<accession>A0ABN6WSU2</accession>
<evidence type="ECO:0000256" key="1">
    <source>
        <dbReference type="ARBA" id="ARBA00009981"/>
    </source>
</evidence>
<organism evidence="3 4">
    <name type="scientific">Hydrogenimonas cancrithermarum</name>
    <dbReference type="NCBI Taxonomy" id="2993563"/>
    <lineage>
        <taxon>Bacteria</taxon>
        <taxon>Pseudomonadati</taxon>
        <taxon>Campylobacterota</taxon>
        <taxon>Epsilonproteobacteria</taxon>
        <taxon>Campylobacterales</taxon>
        <taxon>Hydrogenimonadaceae</taxon>
        <taxon>Hydrogenimonas</taxon>
    </lineage>
</organism>
<evidence type="ECO:0000256" key="2">
    <source>
        <dbReference type="RuleBase" id="RU362080"/>
    </source>
</evidence>
<dbReference type="Gene3D" id="3.40.1620.10">
    <property type="entry name" value="YefM-like domain"/>
    <property type="match status" value="1"/>
</dbReference>
<dbReference type="NCBIfam" id="TIGR01552">
    <property type="entry name" value="phd_fam"/>
    <property type="match status" value="1"/>
</dbReference>
<reference evidence="3 4" key="1">
    <citation type="submission" date="2023-03" db="EMBL/GenBank/DDBJ databases">
        <title>Description of Hydrogenimonas sp. ISO32.</title>
        <authorList>
            <person name="Mino S."/>
            <person name="Fukazawa S."/>
            <person name="Sawabe T."/>
        </authorList>
    </citation>
    <scope>NUCLEOTIDE SEQUENCE [LARGE SCALE GENOMIC DNA]</scope>
    <source>
        <strain evidence="3 4">ISO32</strain>
    </source>
</reference>
<gene>
    <name evidence="3" type="ORF">HCR_02080</name>
</gene>
<protein>
    <recommendedName>
        <fullName evidence="2">Antitoxin</fullName>
    </recommendedName>
</protein>
<proteinExistence type="inferred from homology"/>
<evidence type="ECO:0000313" key="4">
    <source>
        <dbReference type="Proteomes" id="UP001321445"/>
    </source>
</evidence>
<comment type="similarity">
    <text evidence="1 2">Belongs to the phD/YefM antitoxin family.</text>
</comment>
<name>A0ABN6WSU2_9BACT</name>
<dbReference type="RefSeq" id="WP_286337110.1">
    <property type="nucleotide sequence ID" value="NZ_AP027370.1"/>
</dbReference>
<comment type="function">
    <text evidence="2">Antitoxin component of a type II toxin-antitoxin (TA) system.</text>
</comment>
<dbReference type="InterPro" id="IPR036165">
    <property type="entry name" value="YefM-like_sf"/>
</dbReference>
<dbReference type="EMBL" id="AP027370">
    <property type="protein sequence ID" value="BDY11896.1"/>
    <property type="molecule type" value="Genomic_DNA"/>
</dbReference>
<dbReference type="Pfam" id="PF02604">
    <property type="entry name" value="PhdYeFM_antitox"/>
    <property type="match status" value="1"/>
</dbReference>
<evidence type="ECO:0000313" key="3">
    <source>
        <dbReference type="EMBL" id="BDY11896.1"/>
    </source>
</evidence>
<dbReference type="Proteomes" id="UP001321445">
    <property type="component" value="Chromosome"/>
</dbReference>
<dbReference type="SUPFAM" id="SSF143120">
    <property type="entry name" value="YefM-like"/>
    <property type="match status" value="1"/>
</dbReference>
<dbReference type="InterPro" id="IPR006442">
    <property type="entry name" value="Antitoxin_Phd/YefM"/>
</dbReference>
<keyword evidence="4" id="KW-1185">Reference proteome</keyword>
<sequence>MKITATQIKQNSAILQEALKEDIVVTRHEKPFVVIVGYEKYREMESLAQRYKEEKKARSMQSLWLNSAKESEKSLNEEDEELFDDINDQAAKILDRNDA</sequence>